<reference evidence="4 5" key="1">
    <citation type="submission" date="2020-09" db="EMBL/GenBank/DDBJ databases">
        <title>Parvimonas S3374 sp. nov.</title>
        <authorList>
            <person name="Buhl M."/>
        </authorList>
    </citation>
    <scope>NUCLEOTIDE SEQUENCE [LARGE SCALE GENOMIC DNA]</scope>
    <source>
        <strain evidence="4 5">S3374</strain>
    </source>
</reference>
<protein>
    <submittedName>
        <fullName evidence="4">Glycosyltransferase family 4 protein</fullName>
    </submittedName>
</protein>
<dbReference type="Pfam" id="PF00534">
    <property type="entry name" value="Glycos_transf_1"/>
    <property type="match status" value="1"/>
</dbReference>
<gene>
    <name evidence="4" type="ORF">IBJ83_08275</name>
</gene>
<evidence type="ECO:0000313" key="5">
    <source>
        <dbReference type="Proteomes" id="UP000823123"/>
    </source>
</evidence>
<dbReference type="InterPro" id="IPR028098">
    <property type="entry name" value="Glyco_trans_4-like_N"/>
</dbReference>
<feature type="domain" description="Glycosyl transferase family 1" evidence="2">
    <location>
        <begin position="203"/>
        <end position="329"/>
    </location>
</feature>
<dbReference type="Proteomes" id="UP000823123">
    <property type="component" value="Unassembled WGS sequence"/>
</dbReference>
<organism evidence="4 5">
    <name type="scientific">Parvimonas parva</name>
    <dbReference type="NCBI Taxonomy" id="2769485"/>
    <lineage>
        <taxon>Bacteria</taxon>
        <taxon>Bacillati</taxon>
        <taxon>Bacillota</taxon>
        <taxon>Tissierellia</taxon>
        <taxon>Tissierellales</taxon>
        <taxon>Peptoniphilaceae</taxon>
        <taxon>Parvimonas</taxon>
    </lineage>
</organism>
<accession>A0ABS1CCB2</accession>
<dbReference type="Gene3D" id="3.40.50.2000">
    <property type="entry name" value="Glycogen Phosphorylase B"/>
    <property type="match status" value="2"/>
</dbReference>
<dbReference type="EMBL" id="JACVDA010000043">
    <property type="protein sequence ID" value="MBK1469275.1"/>
    <property type="molecule type" value="Genomic_DNA"/>
</dbReference>
<dbReference type="RefSeq" id="WP_201276072.1">
    <property type="nucleotide sequence ID" value="NZ_JACVDA010000043.1"/>
</dbReference>
<evidence type="ECO:0000259" key="3">
    <source>
        <dbReference type="Pfam" id="PF13439"/>
    </source>
</evidence>
<dbReference type="SUPFAM" id="SSF53756">
    <property type="entry name" value="UDP-Glycosyltransferase/glycogen phosphorylase"/>
    <property type="match status" value="1"/>
</dbReference>
<keyword evidence="5" id="KW-1185">Reference proteome</keyword>
<dbReference type="PANTHER" id="PTHR46401">
    <property type="entry name" value="GLYCOSYLTRANSFERASE WBBK-RELATED"/>
    <property type="match status" value="1"/>
</dbReference>
<sequence>MKILHLISQYPSKTGSGIYLTQVYKNFKAMGFTQKVLCCMNEDDIIKVNFDDYEVIKFKNDELPFPVVGMSDVMPYESFLFSNLIDEKLESYIEVFKNKIKEVVNEFNPDIIFTNHLYIMSSIVASLKLNCKIFGFCHGTCLRQLYKNDIHKSFICENISKLSGIFCLSEKQKEEIIEIFGYDKDKIYVIGGGYDLEYYYEKENKKYDENSKLKLIYAGKFSRAKGVIYLLKAFEKIKDKYNIELILAGSGTGEEYEEIISYSNKLSDYVKLYGYMTMKEISDLFRACDIFVMPSFYEGLSLVTIEAMACGLKVVMNELENFITFVGENIVKSKNIEFVKMPSLYDTDKIIESEVEDYIERLSKALENQINNLYKNNFEKDFSSKIMRFSWENICNNIKNVII</sequence>
<evidence type="ECO:0000259" key="2">
    <source>
        <dbReference type="Pfam" id="PF00534"/>
    </source>
</evidence>
<dbReference type="Pfam" id="PF13439">
    <property type="entry name" value="Glyco_transf_4"/>
    <property type="match status" value="1"/>
</dbReference>
<dbReference type="CDD" id="cd03801">
    <property type="entry name" value="GT4_PimA-like"/>
    <property type="match status" value="1"/>
</dbReference>
<name>A0ABS1CCB2_9FIRM</name>
<dbReference type="PANTHER" id="PTHR46401:SF2">
    <property type="entry name" value="GLYCOSYLTRANSFERASE WBBK-RELATED"/>
    <property type="match status" value="1"/>
</dbReference>
<proteinExistence type="predicted"/>
<dbReference type="InterPro" id="IPR001296">
    <property type="entry name" value="Glyco_trans_1"/>
</dbReference>
<keyword evidence="1" id="KW-0808">Transferase</keyword>
<evidence type="ECO:0000256" key="1">
    <source>
        <dbReference type="ARBA" id="ARBA00022679"/>
    </source>
</evidence>
<feature type="domain" description="Glycosyltransferase subfamily 4-like N-terminal" evidence="3">
    <location>
        <begin position="94"/>
        <end position="197"/>
    </location>
</feature>
<comment type="caution">
    <text evidence="4">The sequence shown here is derived from an EMBL/GenBank/DDBJ whole genome shotgun (WGS) entry which is preliminary data.</text>
</comment>
<evidence type="ECO:0000313" key="4">
    <source>
        <dbReference type="EMBL" id="MBK1469275.1"/>
    </source>
</evidence>